<feature type="signal peptide" evidence="2">
    <location>
        <begin position="1"/>
        <end position="28"/>
    </location>
</feature>
<dbReference type="OrthoDB" id="753861at2759"/>
<reference evidence="3" key="2">
    <citation type="submission" date="2017-06" db="EMBL/GenBank/DDBJ databases">
        <title>WGS assembly of Brachypodium distachyon.</title>
        <authorList>
            <consortium name="The International Brachypodium Initiative"/>
            <person name="Lucas S."/>
            <person name="Harmon-Smith M."/>
            <person name="Lail K."/>
            <person name="Tice H."/>
            <person name="Grimwood J."/>
            <person name="Bruce D."/>
            <person name="Barry K."/>
            <person name="Shu S."/>
            <person name="Lindquist E."/>
            <person name="Wang M."/>
            <person name="Pitluck S."/>
            <person name="Vogel J.P."/>
            <person name="Garvin D.F."/>
            <person name="Mockler T.C."/>
            <person name="Schmutz J."/>
            <person name="Rokhsar D."/>
            <person name="Bevan M.W."/>
        </authorList>
    </citation>
    <scope>NUCLEOTIDE SEQUENCE</scope>
    <source>
        <strain evidence="3">Bd21</strain>
    </source>
</reference>
<evidence type="ECO:0000313" key="4">
    <source>
        <dbReference type="EnsemblPlants" id="KQK01481"/>
    </source>
</evidence>
<feature type="region of interest" description="Disordered" evidence="1">
    <location>
        <begin position="33"/>
        <end position="86"/>
    </location>
</feature>
<dbReference type="FunCoup" id="I1IE81">
    <property type="interactions" value="27"/>
</dbReference>
<organism evidence="4">
    <name type="scientific">Brachypodium distachyon</name>
    <name type="common">Purple false brome</name>
    <name type="synonym">Trachynia distachya</name>
    <dbReference type="NCBI Taxonomy" id="15368"/>
    <lineage>
        <taxon>Eukaryota</taxon>
        <taxon>Viridiplantae</taxon>
        <taxon>Streptophyta</taxon>
        <taxon>Embryophyta</taxon>
        <taxon>Tracheophyta</taxon>
        <taxon>Spermatophyta</taxon>
        <taxon>Magnoliopsida</taxon>
        <taxon>Liliopsida</taxon>
        <taxon>Poales</taxon>
        <taxon>Poaceae</taxon>
        <taxon>BOP clade</taxon>
        <taxon>Pooideae</taxon>
        <taxon>Stipodae</taxon>
        <taxon>Brachypodieae</taxon>
        <taxon>Brachypodium</taxon>
    </lineage>
</organism>
<dbReference type="Gramene" id="KQK01481">
    <property type="protein sequence ID" value="KQK01481"/>
    <property type="gene ID" value="BRADI_3g56115v3"/>
</dbReference>
<dbReference type="EMBL" id="CM000882">
    <property type="protein sequence ID" value="KQK01481.1"/>
    <property type="molecule type" value="Genomic_DNA"/>
</dbReference>
<evidence type="ECO:0000313" key="5">
    <source>
        <dbReference type="Proteomes" id="UP000008810"/>
    </source>
</evidence>
<dbReference type="OMA" id="ADSICGE"/>
<proteinExistence type="predicted"/>
<feature type="compositionally biased region" description="Basic and acidic residues" evidence="1">
    <location>
        <begin position="33"/>
        <end position="42"/>
    </location>
</feature>
<dbReference type="EnsemblPlants" id="KQK01481">
    <property type="protein sequence ID" value="KQK01481"/>
    <property type="gene ID" value="BRADI_3g56115v3"/>
</dbReference>
<keyword evidence="2" id="KW-0732">Signal</keyword>
<dbReference type="Proteomes" id="UP000008810">
    <property type="component" value="Chromosome 3"/>
</dbReference>
<reference evidence="4" key="3">
    <citation type="submission" date="2018-08" db="UniProtKB">
        <authorList>
            <consortium name="EnsemblPlants"/>
        </authorList>
    </citation>
    <scope>IDENTIFICATION</scope>
    <source>
        <strain evidence="4">cv. Bd21</strain>
    </source>
</reference>
<sequence length="86" mass="9405">MRRFFQHLLPCILLLLLVMSRLPSSSHGLRTLREETGSELRGHVLPPAISPSRPSPEAGGDANSTAAKKYDVSKRAVPRGPNPLHN</sequence>
<evidence type="ECO:0000313" key="3">
    <source>
        <dbReference type="EMBL" id="KQK01481.1"/>
    </source>
</evidence>
<reference evidence="3 4" key="1">
    <citation type="journal article" date="2010" name="Nature">
        <title>Genome sequencing and analysis of the model grass Brachypodium distachyon.</title>
        <authorList>
            <consortium name="International Brachypodium Initiative"/>
        </authorList>
    </citation>
    <scope>NUCLEOTIDE SEQUENCE [LARGE SCALE GENOMIC DNA]</scope>
    <source>
        <strain evidence="3 4">Bd21</strain>
    </source>
</reference>
<gene>
    <name evidence="3" type="ORF">BRADI_3g56115v3</name>
</gene>
<dbReference type="AlphaFoldDB" id="I1IE81"/>
<name>I1IE81_BRADI</name>
<dbReference type="HOGENOM" id="CLU_2501012_0_0_1"/>
<dbReference type="eggNOG" id="ENOG502R884">
    <property type="taxonomic scope" value="Eukaryota"/>
</dbReference>
<protein>
    <submittedName>
        <fullName evidence="3 4">Uncharacterized protein</fullName>
    </submittedName>
</protein>
<keyword evidence="5" id="KW-1185">Reference proteome</keyword>
<evidence type="ECO:0000256" key="1">
    <source>
        <dbReference type="SAM" id="MobiDB-lite"/>
    </source>
</evidence>
<dbReference type="InParanoid" id="I1IE81"/>
<evidence type="ECO:0000256" key="2">
    <source>
        <dbReference type="SAM" id="SignalP"/>
    </source>
</evidence>
<accession>I1IE81</accession>
<feature type="chain" id="PRO_5014095237" evidence="2">
    <location>
        <begin position="29"/>
        <end position="86"/>
    </location>
</feature>